<dbReference type="Proteomes" id="UP000275408">
    <property type="component" value="Unassembled WGS sequence"/>
</dbReference>
<accession>A0A3M6UUP3</accession>
<dbReference type="EMBL" id="RCHS01000654">
    <property type="protein sequence ID" value="RMX57406.1"/>
    <property type="molecule type" value="Genomic_DNA"/>
</dbReference>
<evidence type="ECO:0000313" key="2">
    <source>
        <dbReference type="EMBL" id="RMX57406.1"/>
    </source>
</evidence>
<name>A0A3M6UUP3_POCDA</name>
<keyword evidence="3" id="KW-1185">Reference proteome</keyword>
<sequence>MSHEQEKLLLAELGKDFPEVESKGYDSKTFNSQIPNGIKRDLSQPSRRRLKLQSKKEQDLHR</sequence>
<gene>
    <name evidence="2" type="ORF">pdam_00006993</name>
</gene>
<dbReference type="AlphaFoldDB" id="A0A3M6UUP3"/>
<evidence type="ECO:0000256" key="1">
    <source>
        <dbReference type="SAM" id="MobiDB-lite"/>
    </source>
</evidence>
<organism evidence="2 3">
    <name type="scientific">Pocillopora damicornis</name>
    <name type="common">Cauliflower coral</name>
    <name type="synonym">Millepora damicornis</name>
    <dbReference type="NCBI Taxonomy" id="46731"/>
    <lineage>
        <taxon>Eukaryota</taxon>
        <taxon>Metazoa</taxon>
        <taxon>Cnidaria</taxon>
        <taxon>Anthozoa</taxon>
        <taxon>Hexacorallia</taxon>
        <taxon>Scleractinia</taxon>
        <taxon>Astrocoeniina</taxon>
        <taxon>Pocilloporidae</taxon>
        <taxon>Pocillopora</taxon>
    </lineage>
</organism>
<protein>
    <submittedName>
        <fullName evidence="2">Uncharacterized protein</fullName>
    </submittedName>
</protein>
<proteinExistence type="predicted"/>
<feature type="region of interest" description="Disordered" evidence="1">
    <location>
        <begin position="20"/>
        <end position="62"/>
    </location>
</feature>
<reference evidence="2 3" key="1">
    <citation type="journal article" date="2018" name="Sci. Rep.">
        <title>Comparative analysis of the Pocillopora damicornis genome highlights role of immune system in coral evolution.</title>
        <authorList>
            <person name="Cunning R."/>
            <person name="Bay R.A."/>
            <person name="Gillette P."/>
            <person name="Baker A.C."/>
            <person name="Traylor-Knowles N."/>
        </authorList>
    </citation>
    <scope>NUCLEOTIDE SEQUENCE [LARGE SCALE GENOMIC DNA]</scope>
    <source>
        <strain evidence="2">RSMAS</strain>
        <tissue evidence="2">Whole animal</tissue>
    </source>
</reference>
<comment type="caution">
    <text evidence="2">The sequence shown here is derived from an EMBL/GenBank/DDBJ whole genome shotgun (WGS) entry which is preliminary data.</text>
</comment>
<evidence type="ECO:0000313" key="3">
    <source>
        <dbReference type="Proteomes" id="UP000275408"/>
    </source>
</evidence>